<evidence type="ECO:0000256" key="1">
    <source>
        <dbReference type="SAM" id="MobiDB-lite"/>
    </source>
</evidence>
<dbReference type="Proteomes" id="UP000016203">
    <property type="component" value="Unassembled WGS sequence"/>
</dbReference>
<dbReference type="HOGENOM" id="CLU_1987777_0_0_6"/>
<feature type="compositionally biased region" description="Gly residues" evidence="1">
    <location>
        <begin position="69"/>
        <end position="79"/>
    </location>
</feature>
<dbReference type="OrthoDB" id="6690807at2"/>
<proteinExistence type="predicted"/>
<feature type="region of interest" description="Disordered" evidence="1">
    <location>
        <begin position="49"/>
        <end position="97"/>
    </location>
</feature>
<sequence length="132" mass="13998">MKYSYTYSGSQAAFVFSGLAVLPAGVPTSIDADIHKKLQDNKFAQHLIESGEIDVQEIDEPGEPKSPGRTGGRSTGGKGKQNDTATNAAKAADDAQKATLDAAKAELKELDVTFSDDETLEQLQAKLAQAKE</sequence>
<dbReference type="PATRIC" id="fig|1217699.3.peg.1144"/>
<evidence type="ECO:0000313" key="2">
    <source>
        <dbReference type="EMBL" id="EOR08658.1"/>
    </source>
</evidence>
<evidence type="ECO:0000313" key="3">
    <source>
        <dbReference type="Proteomes" id="UP000016203"/>
    </source>
</evidence>
<organism evidence="2 3">
    <name type="scientific">Acinetobacter genomosp. 15BJ</name>
    <dbReference type="NCBI Taxonomy" id="106651"/>
    <lineage>
        <taxon>Bacteria</taxon>
        <taxon>Pseudomonadati</taxon>
        <taxon>Pseudomonadota</taxon>
        <taxon>Gammaproteobacteria</taxon>
        <taxon>Moraxellales</taxon>
        <taxon>Moraxellaceae</taxon>
        <taxon>Acinetobacter</taxon>
    </lineage>
</organism>
<accession>R9B2J9</accession>
<reference evidence="2 3" key="1">
    <citation type="submission" date="2013-03" db="EMBL/GenBank/DDBJ databases">
        <title>The Genome Sequence of Acinetobacter sp. CIP 110321.</title>
        <authorList>
            <consortium name="The Broad Institute Genome Sequencing Platform"/>
            <consortium name="The Broad Institute Genome Sequencing Center for Infectious Disease"/>
            <person name="Cerqueira G."/>
            <person name="Feldgarden M."/>
            <person name="Courvalin P."/>
            <person name="Perichon B."/>
            <person name="Grillot-Courvalin C."/>
            <person name="Clermont D."/>
            <person name="Rocha E."/>
            <person name="Yoon E.-J."/>
            <person name="Nemec A."/>
            <person name="Walker B."/>
            <person name="Young S.K."/>
            <person name="Zeng Q."/>
            <person name="Gargeya S."/>
            <person name="Fitzgerald M."/>
            <person name="Haas B."/>
            <person name="Abouelleil A."/>
            <person name="Alvarado L."/>
            <person name="Arachchi H.M."/>
            <person name="Berlin A.M."/>
            <person name="Chapman S.B."/>
            <person name="Dewar J."/>
            <person name="Goldberg J."/>
            <person name="Griggs A."/>
            <person name="Gujja S."/>
            <person name="Hansen M."/>
            <person name="Howarth C."/>
            <person name="Imamovic A."/>
            <person name="Larimer J."/>
            <person name="McCowan C."/>
            <person name="Murphy C."/>
            <person name="Neiman D."/>
            <person name="Pearson M."/>
            <person name="Priest M."/>
            <person name="Roberts A."/>
            <person name="Saif S."/>
            <person name="Shea T."/>
            <person name="Sisk P."/>
            <person name="Sykes S."/>
            <person name="Wortman J."/>
            <person name="Nusbaum C."/>
            <person name="Birren B."/>
        </authorList>
    </citation>
    <scope>NUCLEOTIDE SEQUENCE [LARGE SCALE GENOMIC DNA]</scope>
    <source>
        <strain evidence="2 3">CIP 110321</strain>
    </source>
</reference>
<gene>
    <name evidence="2" type="ORF">F896_01184</name>
</gene>
<dbReference type="RefSeq" id="WP_016163000.1">
    <property type="nucleotide sequence ID" value="NZ_KE007347.1"/>
</dbReference>
<comment type="caution">
    <text evidence="2">The sequence shown here is derived from an EMBL/GenBank/DDBJ whole genome shotgun (WGS) entry which is preliminary data.</text>
</comment>
<dbReference type="EMBL" id="AQFL01000009">
    <property type="protein sequence ID" value="EOR08658.1"/>
    <property type="molecule type" value="Genomic_DNA"/>
</dbReference>
<feature type="compositionally biased region" description="Acidic residues" evidence="1">
    <location>
        <begin position="51"/>
        <end position="61"/>
    </location>
</feature>
<name>R9B2J9_9GAMM</name>
<dbReference type="AlphaFoldDB" id="R9B2J9"/>
<protein>
    <submittedName>
        <fullName evidence="2">Uncharacterized protein</fullName>
    </submittedName>
</protein>